<keyword evidence="2" id="KW-1185">Reference proteome</keyword>
<evidence type="ECO:0000313" key="2">
    <source>
        <dbReference type="Proteomes" id="UP000828941"/>
    </source>
</evidence>
<organism evidence="1 2">
    <name type="scientific">Bauhinia variegata</name>
    <name type="common">Purple orchid tree</name>
    <name type="synonym">Phanera variegata</name>
    <dbReference type="NCBI Taxonomy" id="167791"/>
    <lineage>
        <taxon>Eukaryota</taxon>
        <taxon>Viridiplantae</taxon>
        <taxon>Streptophyta</taxon>
        <taxon>Embryophyta</taxon>
        <taxon>Tracheophyta</taxon>
        <taxon>Spermatophyta</taxon>
        <taxon>Magnoliopsida</taxon>
        <taxon>eudicotyledons</taxon>
        <taxon>Gunneridae</taxon>
        <taxon>Pentapetalae</taxon>
        <taxon>rosids</taxon>
        <taxon>fabids</taxon>
        <taxon>Fabales</taxon>
        <taxon>Fabaceae</taxon>
        <taxon>Cercidoideae</taxon>
        <taxon>Cercideae</taxon>
        <taxon>Bauhiniinae</taxon>
        <taxon>Bauhinia</taxon>
    </lineage>
</organism>
<accession>A0ACB9PUY3</accession>
<reference evidence="1 2" key="1">
    <citation type="journal article" date="2022" name="DNA Res.">
        <title>Chromosomal-level genome assembly of the orchid tree Bauhinia variegata (Leguminosae; Cercidoideae) supports the allotetraploid origin hypothesis of Bauhinia.</title>
        <authorList>
            <person name="Zhong Y."/>
            <person name="Chen Y."/>
            <person name="Zheng D."/>
            <person name="Pang J."/>
            <person name="Liu Y."/>
            <person name="Luo S."/>
            <person name="Meng S."/>
            <person name="Qian L."/>
            <person name="Wei D."/>
            <person name="Dai S."/>
            <person name="Zhou R."/>
        </authorList>
    </citation>
    <scope>NUCLEOTIDE SEQUENCE [LARGE SCALE GENOMIC DNA]</scope>
    <source>
        <strain evidence="1">BV-YZ2020</strain>
    </source>
</reference>
<gene>
    <name evidence="1" type="ORF">L6164_006421</name>
</gene>
<comment type="caution">
    <text evidence="1">The sequence shown here is derived from an EMBL/GenBank/DDBJ whole genome shotgun (WGS) entry which is preliminary data.</text>
</comment>
<protein>
    <submittedName>
        <fullName evidence="1">Uncharacterized protein</fullName>
    </submittedName>
</protein>
<sequence>MELERIDSVPASYPMIGGESPHSYSKNSSHQGRLIEASKDLINEAIEVNLDIETTCLSGTIGIADLGCSVGQNTFVAVQNVIEAIKNKYLSNSQNSQSLEFQVLFNDHSSNDFNTLFRSLPPSHKYYAAGVPGSFYHGLFPKSSIHFVHCSYALHWMPQVPKQVLDRKPSTWDKNNIHYLNASGELHDAYSAQFNNGMESFLNARAEELAIGGLMVIVMPGVPNKSILSEIAPAMSFGFFESCLAEMVKQEYISQEKVNSFYIPHYYPTSEEFEALIMQNGNFSIERMGVLNKRMSNIALSIEMAVGTVRAAMDVLFKEQFGDEATDQLYERYAMKVAENFHLFESKIREHEDLFVILKRRKN</sequence>
<proteinExistence type="predicted"/>
<name>A0ACB9PUY3_BAUVA</name>
<dbReference type="EMBL" id="CM039428">
    <property type="protein sequence ID" value="KAI4352140.1"/>
    <property type="molecule type" value="Genomic_DNA"/>
</dbReference>
<dbReference type="Proteomes" id="UP000828941">
    <property type="component" value="Chromosome 3"/>
</dbReference>
<evidence type="ECO:0000313" key="1">
    <source>
        <dbReference type="EMBL" id="KAI4352140.1"/>
    </source>
</evidence>